<dbReference type="PANTHER" id="PTHR43233">
    <property type="entry name" value="FAMILY N-ACETYLTRANSFERASE, PUTATIVE (AFU_ORTHOLOGUE AFUA_6G03350)-RELATED"/>
    <property type="match status" value="1"/>
</dbReference>
<reference evidence="3" key="1">
    <citation type="submission" date="2016-10" db="EMBL/GenBank/DDBJ databases">
        <authorList>
            <person name="Varghese N."/>
            <person name="Submissions S."/>
        </authorList>
    </citation>
    <scope>NUCLEOTIDE SEQUENCE [LARGE SCALE GENOMIC DNA]</scope>
    <source>
        <strain evidence="3">DSM 19110</strain>
    </source>
</reference>
<keyword evidence="3" id="KW-1185">Reference proteome</keyword>
<dbReference type="PANTHER" id="PTHR43233:SF1">
    <property type="entry name" value="FAMILY N-ACETYLTRANSFERASE, PUTATIVE (AFU_ORTHOLOGUE AFUA_6G03350)-RELATED"/>
    <property type="match status" value="1"/>
</dbReference>
<evidence type="ECO:0000259" key="1">
    <source>
        <dbReference type="Pfam" id="PF13673"/>
    </source>
</evidence>
<dbReference type="CDD" id="cd04301">
    <property type="entry name" value="NAT_SF"/>
    <property type="match status" value="1"/>
</dbReference>
<dbReference type="InterPro" id="IPR000182">
    <property type="entry name" value="GNAT_dom"/>
</dbReference>
<dbReference type="Gene3D" id="3.40.630.30">
    <property type="match status" value="1"/>
</dbReference>
<gene>
    <name evidence="2" type="ORF">SAMN05421820_108199</name>
</gene>
<dbReference type="InterPro" id="IPR053144">
    <property type="entry name" value="Acetyltransferase_Butenolide"/>
</dbReference>
<feature type="domain" description="N-acetyltransferase" evidence="1">
    <location>
        <begin position="37"/>
        <end position="120"/>
    </location>
</feature>
<dbReference type="OrthoDB" id="9775804at2"/>
<dbReference type="SUPFAM" id="SSF55729">
    <property type="entry name" value="Acyl-CoA N-acyltransferases (Nat)"/>
    <property type="match status" value="1"/>
</dbReference>
<keyword evidence="2" id="KW-0808">Transferase</keyword>
<dbReference type="Proteomes" id="UP000183200">
    <property type="component" value="Unassembled WGS sequence"/>
</dbReference>
<evidence type="ECO:0000313" key="2">
    <source>
        <dbReference type="EMBL" id="SDN60523.1"/>
    </source>
</evidence>
<evidence type="ECO:0000313" key="3">
    <source>
        <dbReference type="Proteomes" id="UP000183200"/>
    </source>
</evidence>
<organism evidence="2 3">
    <name type="scientific">Pedobacter steynii</name>
    <dbReference type="NCBI Taxonomy" id="430522"/>
    <lineage>
        <taxon>Bacteria</taxon>
        <taxon>Pseudomonadati</taxon>
        <taxon>Bacteroidota</taxon>
        <taxon>Sphingobacteriia</taxon>
        <taxon>Sphingobacteriales</taxon>
        <taxon>Sphingobacteriaceae</taxon>
        <taxon>Pedobacter</taxon>
    </lineage>
</organism>
<dbReference type="EMBL" id="FNGY01000008">
    <property type="protein sequence ID" value="SDN60523.1"/>
    <property type="molecule type" value="Genomic_DNA"/>
</dbReference>
<protein>
    <submittedName>
        <fullName evidence="2">Acetyltransferase (GNAT) domain-containing protein</fullName>
    </submittedName>
</protein>
<dbReference type="GO" id="GO:0016747">
    <property type="term" value="F:acyltransferase activity, transferring groups other than amino-acyl groups"/>
    <property type="evidence" value="ECO:0007669"/>
    <property type="project" value="InterPro"/>
</dbReference>
<proteinExistence type="predicted"/>
<dbReference type="InterPro" id="IPR016181">
    <property type="entry name" value="Acyl_CoA_acyltransferase"/>
</dbReference>
<dbReference type="STRING" id="430522.BFS30_23175"/>
<dbReference type="Pfam" id="PF13673">
    <property type="entry name" value="Acetyltransf_10"/>
    <property type="match status" value="1"/>
</dbReference>
<accession>A0A1H0CRN3</accession>
<dbReference type="AlphaFoldDB" id="A0A1H0CRN3"/>
<name>A0A1H0CRN3_9SPHI</name>
<sequence length="132" mass="14625">MNITYKTDLCPDTAEIIALYVSSGLNRPTGDFERIYKMYANSNLVVTAWDGATLVGIARSLTDFCYSCYLSDLAVHLDYQKSGIGKHLVALTKECIGAESMLLLLSAPTAMTYYPRIGMDHLDNAFIIKREA</sequence>